<dbReference type="AlphaFoldDB" id="A0A175RVI5"/>
<proteinExistence type="predicted"/>
<organism evidence="2 3">
    <name type="scientific">Aureimonas ureilytica</name>
    <dbReference type="NCBI Taxonomy" id="401562"/>
    <lineage>
        <taxon>Bacteria</taxon>
        <taxon>Pseudomonadati</taxon>
        <taxon>Pseudomonadota</taxon>
        <taxon>Alphaproteobacteria</taxon>
        <taxon>Hyphomicrobiales</taxon>
        <taxon>Aurantimonadaceae</taxon>
        <taxon>Aureimonas</taxon>
    </lineage>
</organism>
<dbReference type="InterPro" id="IPR055385">
    <property type="entry name" value="GpJ_HDII-ins2"/>
</dbReference>
<evidence type="ECO:0000313" key="2">
    <source>
        <dbReference type="EMBL" id="KTR07328.1"/>
    </source>
</evidence>
<evidence type="ECO:0000259" key="1">
    <source>
        <dbReference type="Pfam" id="PF24801"/>
    </source>
</evidence>
<dbReference type="EMBL" id="LDQA01000011">
    <property type="protein sequence ID" value="KTR07328.1"/>
    <property type="molecule type" value="Genomic_DNA"/>
</dbReference>
<dbReference type="InterPro" id="IPR053171">
    <property type="entry name" value="Viral_Tip_Attach_Protein"/>
</dbReference>
<feature type="domain" description="Tip attachment protein J HDII-ins2" evidence="1">
    <location>
        <begin position="258"/>
        <end position="384"/>
    </location>
</feature>
<dbReference type="PATRIC" id="fig|401562.4.peg.460"/>
<comment type="caution">
    <text evidence="2">The sequence shown here is derived from an EMBL/GenBank/DDBJ whole genome shotgun (WGS) entry which is preliminary data.</text>
</comment>
<name>A0A175RVI5_9HYPH</name>
<evidence type="ECO:0000313" key="3">
    <source>
        <dbReference type="Proteomes" id="UP000078529"/>
    </source>
</evidence>
<gene>
    <name evidence="2" type="ORF">NS365_04530</name>
</gene>
<dbReference type="PANTHER" id="PTHR36251">
    <property type="entry name" value="FELS-1 PROPHAGE HOST SPECIFICITY PROTEIN-RELATED"/>
    <property type="match status" value="1"/>
</dbReference>
<keyword evidence="3" id="KW-1185">Reference proteome</keyword>
<dbReference type="NCBIfam" id="NF040662">
    <property type="entry name" value="attach_TipJ_rel"/>
    <property type="match status" value="1"/>
</dbReference>
<sequence length="1231" mass="133786">MTALPAKAALLGDVLGEGDTVRVLVARHPFRATRQEHKAPAGLSVTEIVAHVQAEEGLTAAASGMVASIDGHAIARDRWSRVRPKTGATLVLRAAPADPISAALASLVATISSAAAGVSAFLGGLGIAGKIIGLGLSLAANFVLNALFAARPAELEKQPDKKPSYSLTGSRNQGAPWEAIPVVYGQHRMTPFFAAPPYTETVGEDQYLRCLFCLGYGPREITDIKIGETPLSSFQDYDLEVRQGFPGEPPITLYPSQVIEEALSVDLSSDSDWQRRVTATDVTGISFDVVFPNGVYWLQKEGKRQPLPIHIEARYRVVGTQDWSPAPAILEYIKSSDTVRRSIYIAVAQGQYEFEIKRIDPDEIPGLEKETIVKTAVWTTLRGLRPGQPVTYGKPLALIAVRIRATSQLNGQLDTLNALVTAILPSVNTDALVHTRSPADAFLDVLRGPANARPVPLELIDRERLQQWDAYCAAQGFRYDHVRLSAVSVWDALLDICAAGRAMPLWRDGRWSVIWDDLASDVVQMFTPANSWGFEARVEYREPVHAWRVRFVNREKGYVEDERIVYDDGYGPANATLFEGIEFPGVTDPATIWRHGRFHIAQLRLRPATYTLNVDFEHLVCTRGDRVRVGHDVLQLGLAWGRVTAVDGARNRVTLSESIVLGSASYRLRFRLRDGAQRIRDVDSIVGGEGRVVQLAADGGAMPEVGDLFALGELTTETAVYRILSIEAQGDLSARVTLVDDAPAIGQADRGAIPAFSSPVQAPIDLYHLPPRSVVWQEVFLPQEGGELTAALRLSWLPPARGDVERHEVEFISHSLADGRWRPGPTAITPINTVTIPGLEPNVYGARVRAIFADGRISRWEETEAIDLRSLFLPPPDVTDLRIDALGPASTLRWTPVADPSVTFYEVRFSASGDDRWNLAVPLNERAQPGVQVPTRAGTYLVKAGRANGSRSANSSAVRSSISALDNLNVVEVIEDTTWAGTADRVEVMDGALRLARRALMSTWETLDAVVNLQDGDGDADTIGVETSGYYYVPRLIDLGSMATSRVSAQIEAFGESLTDTMEQWLLLSDVASLDATVPEEWGVELEVSTTDVAPSLAQWSDWRPVTVGDLTARAMQFRLRLKAAQVGSIGDAYAVTTPAVTALRLVIDMPDRVVGLQDVPVPAGGRRIVFDPPFRATPAVATADQDLQPGDTSTITNKGPDGFTIAFRNASGQPVARTVDVVAKGYGSMT</sequence>
<dbReference type="PANTHER" id="PTHR36251:SF2">
    <property type="entry name" value="GIFSY-2 PROPHAGE HOST SPECIFICITY PROTEIN J, PHAGE LAMBDA"/>
    <property type="match status" value="1"/>
</dbReference>
<protein>
    <recommendedName>
        <fullName evidence="1">Tip attachment protein J HDII-ins2 domain-containing protein</fullName>
    </recommendedName>
</protein>
<reference evidence="2 3" key="1">
    <citation type="journal article" date="2016" name="Front. Microbiol.">
        <title>Genomic Resource of Rice Seed Associated Bacteria.</title>
        <authorList>
            <person name="Midha S."/>
            <person name="Bansal K."/>
            <person name="Sharma S."/>
            <person name="Kumar N."/>
            <person name="Patil P.P."/>
            <person name="Chaudhry V."/>
            <person name="Patil P.B."/>
        </authorList>
    </citation>
    <scope>NUCLEOTIDE SEQUENCE [LARGE SCALE GENOMIC DNA]</scope>
    <source>
        <strain evidence="2 3">NS365</strain>
    </source>
</reference>
<dbReference type="RefSeq" id="WP_058599091.1">
    <property type="nucleotide sequence ID" value="NZ_LDQA01000011.1"/>
</dbReference>
<dbReference type="Proteomes" id="UP000078529">
    <property type="component" value="Unassembled WGS sequence"/>
</dbReference>
<accession>A0A175RVI5</accession>
<dbReference type="Pfam" id="PF24801">
    <property type="entry name" value="FNIII-A_GpJ"/>
    <property type="match status" value="1"/>
</dbReference>